<dbReference type="KEGG" id="ots:OTBS_1954"/>
<keyword evidence="7 8" id="KW-0472">Membrane</keyword>
<name>A5CFB4_ORITB</name>
<feature type="transmembrane region" description="Helical" evidence="8">
    <location>
        <begin position="808"/>
        <end position="834"/>
    </location>
</feature>
<sequence length="855" mass="95901">MTKILKILITKNKSLMTYYINILILLSYIFVSTSIQASNELLQAGEQLPTSNSLQWMDKYPNDNNTGCTNVSPTWLSVADVKWIDIQANSNNNWIDSGIMTKAGKSISVEIPKISQNFRKLQKRYLVLHRVDPRFPVIGKTFIIELGTNNKPISRLHNFENGKLLNYQNENSSNFQNGSTNFTNAINLQKKFFNGADTKISVKAGDIIDIALISSVDFFNKLQLKGGTEKSGFTGELYPRWDDYKYYKPYGIYTVSLKSNVGVVDNALLVTGQTSDKKALSKLLVGVKSIDSISSFEKCNLNNLSKSQSCIMQSGIGMEIKLDQEVLKSKFDKFLVGYNVGNANSSAFLDKPIEGMYHIVAKSDGDLSFSTPLFNNNVKYRTNGLQDVEYSSILSSCSTLNEFEQKYLNSILSSKQEIIQGIVVDKTLVGRYLMYITIDRHNIVSDEYDGDIEYIISNTTPNLSTKGTTLPRNGINIVTPESAKLWFRFVKTNNEQFNLKVTVPPDSEGKIKVAGFFYDNIYIPIKQKVEKFSKLFYFGLAKNAALKKVFSILAILYITLYGIYFLLGVVKVTAYDLLIRCSKIIVIAALFNESSQYIFYDTLFPMFDGGINSLISYAVKTTASDVDNPFKFFDLVVSRYIDVNFLKIILIEIVNIHNGLTILGILTLWSIMRFIIIMVKVCMELLMSMIAIAILVGLAPMFIIFILFDRTAEIFKRWLTALLLNTLMPVIMIIFILIINELMLVAVEAAFPEIRICWGTLFDIELNLDLSAIGLPTAFSIPLMAVPFYNVVFVGGNLFNAMDLGNSFAGSLAGVFLLYNLVLLAGTLVGSQVFTKGINRKGMSYVKSIMMQLLS</sequence>
<dbReference type="eggNOG" id="COG3704">
    <property type="taxonomic scope" value="Bacteria"/>
</dbReference>
<dbReference type="HOGENOM" id="CLU_327573_0_0_5"/>
<evidence type="ECO:0000313" key="9">
    <source>
        <dbReference type="EMBL" id="CAM81049.1"/>
    </source>
</evidence>
<dbReference type="Proteomes" id="UP000001565">
    <property type="component" value="Chromosome"/>
</dbReference>
<feature type="transmembrane region" description="Helical" evidence="8">
    <location>
        <begin position="660"/>
        <end position="679"/>
    </location>
</feature>
<protein>
    <submittedName>
        <fullName evidence="9">Type IV secretion system protein</fullName>
    </submittedName>
</protein>
<evidence type="ECO:0000256" key="3">
    <source>
        <dbReference type="ARBA" id="ARBA00022475"/>
    </source>
</evidence>
<feature type="transmembrane region" description="Helical" evidence="8">
    <location>
        <begin position="685"/>
        <end position="708"/>
    </location>
</feature>
<keyword evidence="5" id="KW-0732">Signal</keyword>
<evidence type="ECO:0000256" key="1">
    <source>
        <dbReference type="ARBA" id="ARBA00004651"/>
    </source>
</evidence>
<evidence type="ECO:0000256" key="2">
    <source>
        <dbReference type="ARBA" id="ARBA00007802"/>
    </source>
</evidence>
<dbReference type="EMBL" id="AM494475">
    <property type="protein sequence ID" value="CAM81049.1"/>
    <property type="molecule type" value="Genomic_DNA"/>
</dbReference>
<evidence type="ECO:0000256" key="6">
    <source>
        <dbReference type="ARBA" id="ARBA00022989"/>
    </source>
</evidence>
<feature type="transmembrane region" description="Helical" evidence="8">
    <location>
        <begin position="549"/>
        <end position="570"/>
    </location>
</feature>
<keyword evidence="4 8" id="KW-0812">Transmembrane</keyword>
<keyword evidence="3" id="KW-1003">Cell membrane</keyword>
<evidence type="ECO:0000256" key="5">
    <source>
        <dbReference type="ARBA" id="ARBA00022729"/>
    </source>
</evidence>
<gene>
    <name evidence="9" type="primary">virB6-4</name>
    <name evidence="9" type="ordered locus">OTBS_1954</name>
</gene>
<dbReference type="InterPro" id="IPR007688">
    <property type="entry name" value="Conjugal_tfr_TrbL/VirB6"/>
</dbReference>
<evidence type="ECO:0000256" key="8">
    <source>
        <dbReference type="SAM" id="Phobius"/>
    </source>
</evidence>
<evidence type="ECO:0000256" key="4">
    <source>
        <dbReference type="ARBA" id="ARBA00022692"/>
    </source>
</evidence>
<evidence type="ECO:0000313" key="10">
    <source>
        <dbReference type="Proteomes" id="UP000001565"/>
    </source>
</evidence>
<accession>A5CFB4</accession>
<dbReference type="RefSeq" id="WP_011945117.1">
    <property type="nucleotide sequence ID" value="NC_009488.1"/>
</dbReference>
<dbReference type="Pfam" id="PF04610">
    <property type="entry name" value="TrbL"/>
    <property type="match status" value="1"/>
</dbReference>
<proteinExistence type="inferred from homology"/>
<feature type="transmembrane region" description="Helical" evidence="8">
    <location>
        <begin position="720"/>
        <end position="739"/>
    </location>
</feature>
<keyword evidence="6 8" id="KW-1133">Transmembrane helix</keyword>
<evidence type="ECO:0000256" key="7">
    <source>
        <dbReference type="ARBA" id="ARBA00023136"/>
    </source>
</evidence>
<dbReference type="GO" id="GO:0030255">
    <property type="term" value="P:protein secretion by the type IV secretion system"/>
    <property type="evidence" value="ECO:0007669"/>
    <property type="project" value="InterPro"/>
</dbReference>
<reference evidence="9 10" key="1">
    <citation type="journal article" date="2007" name="Proc. Natl. Acad. Sci. U.S.A.">
        <title>The Orientia tsutsugamushi genome reveals massive proliferation of conjugative type IV secretion system and host-cell interaction genes.</title>
        <authorList>
            <person name="Cho N.-H."/>
            <person name="Kim H.-R."/>
            <person name="Lee J.-H."/>
            <person name="Kim S.-Y."/>
            <person name="Kim J."/>
            <person name="Cha S."/>
            <person name="Kim S.-Y."/>
            <person name="Darby A.C."/>
            <person name="Fuxelius H.-H."/>
            <person name="Yin J."/>
            <person name="Kim J.H."/>
            <person name="Kim J."/>
            <person name="Lee S.J."/>
            <person name="Koh Y.-S."/>
            <person name="Jang W.-J."/>
            <person name="Park K.-H."/>
            <person name="Andersson S.G.E."/>
            <person name="Choi M.-S."/>
            <person name="Kim I.-S."/>
        </authorList>
    </citation>
    <scope>NUCLEOTIDE SEQUENCE [LARGE SCALE GENOMIC DNA]</scope>
    <source>
        <strain evidence="9 10">Boryong</strain>
    </source>
</reference>
<organism evidence="9 10">
    <name type="scientific">Orientia tsutsugamushi (strain Boryong)</name>
    <name type="common">Rickettsia tsutsugamushi</name>
    <dbReference type="NCBI Taxonomy" id="357244"/>
    <lineage>
        <taxon>Bacteria</taxon>
        <taxon>Pseudomonadati</taxon>
        <taxon>Pseudomonadota</taxon>
        <taxon>Alphaproteobacteria</taxon>
        <taxon>Rickettsiales</taxon>
        <taxon>Rickettsiaceae</taxon>
        <taxon>Rickettsieae</taxon>
        <taxon>Orientia</taxon>
    </lineage>
</organism>
<dbReference type="GO" id="GO:0005886">
    <property type="term" value="C:plasma membrane"/>
    <property type="evidence" value="ECO:0007669"/>
    <property type="project" value="UniProtKB-SubCell"/>
</dbReference>
<comment type="similarity">
    <text evidence="2">Belongs to the TrbL/VirB6 family.</text>
</comment>
<dbReference type="AlphaFoldDB" id="A5CFB4"/>
<comment type="subcellular location">
    <subcellularLocation>
        <location evidence="1">Cell membrane</location>
        <topology evidence="1">Multi-pass membrane protein</topology>
    </subcellularLocation>
</comment>
<feature type="transmembrane region" description="Helical" evidence="8">
    <location>
        <begin position="12"/>
        <end position="31"/>
    </location>
</feature>